<dbReference type="Gene3D" id="3.20.20.100">
    <property type="entry name" value="NADP-dependent oxidoreductase domain"/>
    <property type="match status" value="1"/>
</dbReference>
<dbReference type="CDD" id="cd19152">
    <property type="entry name" value="AKR_AKR15A"/>
    <property type="match status" value="1"/>
</dbReference>
<evidence type="ECO:0000313" key="4">
    <source>
        <dbReference type="Proteomes" id="UP000562352"/>
    </source>
</evidence>
<organism evidence="3 4">
    <name type="scientific">Planomonospora venezuelensis</name>
    <dbReference type="NCBI Taxonomy" id="1999"/>
    <lineage>
        <taxon>Bacteria</taxon>
        <taxon>Bacillati</taxon>
        <taxon>Actinomycetota</taxon>
        <taxon>Actinomycetes</taxon>
        <taxon>Streptosporangiales</taxon>
        <taxon>Streptosporangiaceae</taxon>
        <taxon>Planomonospora</taxon>
    </lineage>
</organism>
<dbReference type="PANTHER" id="PTHR42686:SF1">
    <property type="entry name" value="GH17980P-RELATED"/>
    <property type="match status" value="1"/>
</dbReference>
<dbReference type="Pfam" id="PF00248">
    <property type="entry name" value="Aldo_ket_red"/>
    <property type="match status" value="1"/>
</dbReference>
<dbReference type="PANTHER" id="PTHR42686">
    <property type="entry name" value="GH17980P-RELATED"/>
    <property type="match status" value="1"/>
</dbReference>
<evidence type="ECO:0000259" key="2">
    <source>
        <dbReference type="Pfam" id="PF00248"/>
    </source>
</evidence>
<dbReference type="InterPro" id="IPR020471">
    <property type="entry name" value="AKR"/>
</dbReference>
<keyword evidence="4" id="KW-1185">Reference proteome</keyword>
<sequence>MDLTLTLSLSRYGFGGAPIGNLFTAVDDDAARAAVDAAYEAGIRLFDTAPHYGLGLAERRLGAALASRPRDSYVLSTKVGRLLVPSGGGGRDSAGRDSAGRDSAGRDSAGRDSAGRDDEGFDVPAGLRRVRDYSRDGVRRSLEESLERLGLDRIDVALIHDPDEHWERAVSEAYPALAELRDQGVVRAIGAGMNQWEMLARFVRETDPDVVMLAGRHTLLDQSGTRGLLPLCRERGVRVLAAGVFNSGLLATDEPSGTYDYAPAPGSLLARARAIAAVCGRHGVTLPQAALAFPLRHPAVASVVVGARSAAEVARNAALAARPVPEALWTDLTAEGLVSC</sequence>
<feature type="compositionally biased region" description="Basic and acidic residues" evidence="1">
    <location>
        <begin position="93"/>
        <end position="118"/>
    </location>
</feature>
<dbReference type="EC" id="1.1.1.122" evidence="3"/>
<keyword evidence="3" id="KW-0560">Oxidoreductase</keyword>
<reference evidence="3 4" key="1">
    <citation type="submission" date="2020-08" db="EMBL/GenBank/DDBJ databases">
        <title>Genomic Encyclopedia of Type Strains, Phase III (KMG-III): the genomes of soil and plant-associated and newly described type strains.</title>
        <authorList>
            <person name="Whitman W."/>
        </authorList>
    </citation>
    <scope>NUCLEOTIDE SEQUENCE [LARGE SCALE GENOMIC DNA]</scope>
    <source>
        <strain evidence="3 4">CECT 3303</strain>
    </source>
</reference>
<dbReference type="SUPFAM" id="SSF51430">
    <property type="entry name" value="NAD(P)-linked oxidoreductase"/>
    <property type="match status" value="1"/>
</dbReference>
<feature type="region of interest" description="Disordered" evidence="1">
    <location>
        <begin position="85"/>
        <end position="123"/>
    </location>
</feature>
<name>A0A841DDR0_PLAVE</name>
<evidence type="ECO:0000256" key="1">
    <source>
        <dbReference type="SAM" id="MobiDB-lite"/>
    </source>
</evidence>
<dbReference type="GO" id="GO:0005829">
    <property type="term" value="C:cytosol"/>
    <property type="evidence" value="ECO:0007669"/>
    <property type="project" value="TreeGrafter"/>
</dbReference>
<dbReference type="GO" id="GO:0047834">
    <property type="term" value="F:D-threo-aldose 1-dehydrogenase activity"/>
    <property type="evidence" value="ECO:0007669"/>
    <property type="project" value="UniProtKB-EC"/>
</dbReference>
<feature type="domain" description="NADP-dependent oxidoreductase" evidence="2">
    <location>
        <begin position="13"/>
        <end position="329"/>
    </location>
</feature>
<dbReference type="EMBL" id="JACHJJ010000022">
    <property type="protein sequence ID" value="MBB5966235.1"/>
    <property type="molecule type" value="Genomic_DNA"/>
</dbReference>
<dbReference type="InterPro" id="IPR023210">
    <property type="entry name" value="NADP_OxRdtase_dom"/>
</dbReference>
<proteinExistence type="predicted"/>
<protein>
    <submittedName>
        <fullName evidence="3">D-threo-aldose 1-dehydrogenase</fullName>
        <ecNumber evidence="3">1.1.1.122</ecNumber>
    </submittedName>
</protein>
<evidence type="ECO:0000313" key="3">
    <source>
        <dbReference type="EMBL" id="MBB5966235.1"/>
    </source>
</evidence>
<dbReference type="Proteomes" id="UP000562352">
    <property type="component" value="Unassembled WGS sequence"/>
</dbReference>
<dbReference type="RefSeq" id="WP_338047973.1">
    <property type="nucleotide sequence ID" value="NZ_BAAAWZ010000001.1"/>
</dbReference>
<gene>
    <name evidence="3" type="ORF">FHS22_005526</name>
</gene>
<dbReference type="AlphaFoldDB" id="A0A841DDR0"/>
<dbReference type="InterPro" id="IPR036812">
    <property type="entry name" value="NAD(P)_OxRdtase_dom_sf"/>
</dbReference>
<accession>A0A841DDR0</accession>
<comment type="caution">
    <text evidence="3">The sequence shown here is derived from an EMBL/GenBank/DDBJ whole genome shotgun (WGS) entry which is preliminary data.</text>
</comment>